<dbReference type="Gene3D" id="3.30.230.10">
    <property type="match status" value="1"/>
</dbReference>
<dbReference type="GO" id="GO:0004335">
    <property type="term" value="F:galactokinase activity"/>
    <property type="evidence" value="ECO:0007669"/>
    <property type="project" value="UniProtKB-EC"/>
</dbReference>
<evidence type="ECO:0000313" key="11">
    <source>
        <dbReference type="EMBL" id="MEB3514119.1"/>
    </source>
</evidence>
<dbReference type="Pfam" id="PF00288">
    <property type="entry name" value="GHMP_kinases_N"/>
    <property type="match status" value="1"/>
</dbReference>
<keyword evidence="5" id="KW-0067">ATP-binding</keyword>
<evidence type="ECO:0000256" key="1">
    <source>
        <dbReference type="ARBA" id="ARBA00006566"/>
    </source>
</evidence>
<dbReference type="InterPro" id="IPR000705">
    <property type="entry name" value="Galactokinase"/>
</dbReference>
<dbReference type="PRINTS" id="PR00473">
    <property type="entry name" value="GALCTOKINASE"/>
</dbReference>
<dbReference type="Pfam" id="PF10509">
    <property type="entry name" value="GalKase_gal_bdg"/>
    <property type="match status" value="1"/>
</dbReference>
<reference evidence="11 12" key="1">
    <citation type="submission" date="2023-12" db="EMBL/GenBank/DDBJ databases">
        <title>novel species in genus Nocarida.</title>
        <authorList>
            <person name="Li Z."/>
        </authorList>
    </citation>
    <scope>NUCLEOTIDE SEQUENCE [LARGE SCALE GENOMIC DNA]</scope>
    <source>
        <strain evidence="11 12">CDC186</strain>
    </source>
</reference>
<dbReference type="InterPro" id="IPR020568">
    <property type="entry name" value="Ribosomal_Su5_D2-typ_SF"/>
</dbReference>
<feature type="domain" description="GHMP kinase N-terminal" evidence="8">
    <location>
        <begin position="82"/>
        <end position="162"/>
    </location>
</feature>
<dbReference type="SUPFAM" id="SSF55060">
    <property type="entry name" value="GHMP Kinase, C-terminal domain"/>
    <property type="match status" value="1"/>
</dbReference>
<dbReference type="InterPro" id="IPR014721">
    <property type="entry name" value="Ribsml_uS5_D2-typ_fold_subgr"/>
</dbReference>
<evidence type="ECO:0000256" key="3">
    <source>
        <dbReference type="ARBA" id="ARBA00022741"/>
    </source>
</evidence>
<evidence type="ECO:0000256" key="2">
    <source>
        <dbReference type="ARBA" id="ARBA00022679"/>
    </source>
</evidence>
<protein>
    <recommendedName>
        <fullName evidence="7">Galactokinase</fullName>
        <ecNumber evidence="7">2.7.1.6</ecNumber>
    </recommendedName>
</protein>
<evidence type="ECO:0000256" key="5">
    <source>
        <dbReference type="ARBA" id="ARBA00022840"/>
    </source>
</evidence>
<organism evidence="11 12">
    <name type="scientific">Nocardia implantans</name>
    <dbReference type="NCBI Taxonomy" id="3108168"/>
    <lineage>
        <taxon>Bacteria</taxon>
        <taxon>Bacillati</taxon>
        <taxon>Actinomycetota</taxon>
        <taxon>Actinomycetes</taxon>
        <taxon>Mycobacteriales</taxon>
        <taxon>Nocardiaceae</taxon>
        <taxon>Nocardia</taxon>
    </lineage>
</organism>
<dbReference type="PANTHER" id="PTHR10457:SF7">
    <property type="entry name" value="GALACTOKINASE-RELATED"/>
    <property type="match status" value="1"/>
</dbReference>
<dbReference type="Gene3D" id="3.30.70.890">
    <property type="entry name" value="GHMP kinase, C-terminal domain"/>
    <property type="match status" value="1"/>
</dbReference>
<dbReference type="InterPro" id="IPR013750">
    <property type="entry name" value="GHMP_kinase_C_dom"/>
</dbReference>
<dbReference type="Pfam" id="PF08544">
    <property type="entry name" value="GHMP_kinases_C"/>
    <property type="match status" value="1"/>
</dbReference>
<dbReference type="InterPro" id="IPR019539">
    <property type="entry name" value="GalKase_N"/>
</dbReference>
<dbReference type="Proteomes" id="UP001348098">
    <property type="component" value="Unassembled WGS sequence"/>
</dbReference>
<comment type="similarity">
    <text evidence="1">Belongs to the GHMP kinase family. GalK subfamily.</text>
</comment>
<name>A0ABU6B408_9NOCA</name>
<dbReference type="InterPro" id="IPR006203">
    <property type="entry name" value="GHMP_knse_ATP-bd_CS"/>
</dbReference>
<dbReference type="InterPro" id="IPR019741">
    <property type="entry name" value="Galactokinase_CS"/>
</dbReference>
<dbReference type="PROSITE" id="PS00106">
    <property type="entry name" value="GALACTOKINASE"/>
    <property type="match status" value="1"/>
</dbReference>
<evidence type="ECO:0000313" key="12">
    <source>
        <dbReference type="Proteomes" id="UP001348098"/>
    </source>
</evidence>
<proteinExistence type="inferred from homology"/>
<evidence type="ECO:0000259" key="10">
    <source>
        <dbReference type="Pfam" id="PF10509"/>
    </source>
</evidence>
<dbReference type="InterPro" id="IPR006204">
    <property type="entry name" value="GHMP_kinase_N_dom"/>
</dbReference>
<dbReference type="InterPro" id="IPR036554">
    <property type="entry name" value="GHMP_kinase_C_sf"/>
</dbReference>
<dbReference type="InterPro" id="IPR006206">
    <property type="entry name" value="Mevalonate/galactokinase"/>
</dbReference>
<dbReference type="EMBL" id="JAYKYQ010000016">
    <property type="protein sequence ID" value="MEB3514119.1"/>
    <property type="molecule type" value="Genomic_DNA"/>
</dbReference>
<evidence type="ECO:0000256" key="7">
    <source>
        <dbReference type="NCBIfam" id="TIGR00131"/>
    </source>
</evidence>
<keyword evidence="2 11" id="KW-0808">Transferase</keyword>
<keyword evidence="4" id="KW-0418">Kinase</keyword>
<keyword evidence="6" id="KW-0119">Carbohydrate metabolism</keyword>
<evidence type="ECO:0000256" key="4">
    <source>
        <dbReference type="ARBA" id="ARBA00022777"/>
    </source>
</evidence>
<evidence type="ECO:0000256" key="6">
    <source>
        <dbReference type="ARBA" id="ARBA00023144"/>
    </source>
</evidence>
<feature type="domain" description="Galactokinase N-terminal" evidence="10">
    <location>
        <begin position="3"/>
        <end position="38"/>
    </location>
</feature>
<feature type="domain" description="GHMP kinase C-terminal" evidence="9">
    <location>
        <begin position="278"/>
        <end position="351"/>
    </location>
</feature>
<dbReference type="RefSeq" id="WP_195081879.1">
    <property type="nucleotide sequence ID" value="NZ_JAYESH010000009.1"/>
</dbReference>
<keyword evidence="6" id="KW-0299">Galactose metabolism</keyword>
<gene>
    <name evidence="11" type="primary">galK</name>
    <name evidence="11" type="ORF">U3653_29200</name>
</gene>
<accession>A0ABU6B408</accession>
<keyword evidence="3" id="KW-0547">Nucleotide-binding</keyword>
<dbReference type="PRINTS" id="PR00959">
    <property type="entry name" value="MEVGALKINASE"/>
</dbReference>
<dbReference type="EC" id="2.7.1.6" evidence="7"/>
<comment type="caution">
    <text evidence="11">The sequence shown here is derived from an EMBL/GenBank/DDBJ whole genome shotgun (WGS) entry which is preliminary data.</text>
</comment>
<dbReference type="SUPFAM" id="SSF54211">
    <property type="entry name" value="Ribosomal protein S5 domain 2-like"/>
    <property type="match status" value="1"/>
</dbReference>
<sequence>MRTWVAPGRVNIIGEHTDYNDGYVLPIALPLVVRCAAAGRTDGLVRVGSRQRPGEPVHVAVSDLDGARARVPGWARYPLGVVAEFIRRGHGVPGVDLDVDGAVPIGAGLSSSAALSCAVAIALRDLFAPELTDRRLIDVARAAENDYVGAPTGLLDQSAAMLCTAGHALLLDMRAFAADIDAPRCAEQIPFDLGACGLELLVIDTGQPHELADGRYAERRAECAAAAEALGVGALREVAAAADTTRIADDVLRRRARHVVTENARVLAVAEKLRAGVDPRGIGPLLTAGHASLRDDFEVSTPALDTAVEAALAAGAHGARMVGGGFGGSVIALVDRDRTEAVAESVRRRFADADLSGPRTFAVAPADGAHRVA</sequence>
<dbReference type="PROSITE" id="PS00627">
    <property type="entry name" value="GHMP_KINASES_ATP"/>
    <property type="match status" value="1"/>
</dbReference>
<keyword evidence="12" id="KW-1185">Reference proteome</keyword>
<dbReference type="PANTHER" id="PTHR10457">
    <property type="entry name" value="MEVALONATE KINASE/GALACTOKINASE"/>
    <property type="match status" value="1"/>
</dbReference>
<dbReference type="NCBIfam" id="TIGR00131">
    <property type="entry name" value="gal_kin"/>
    <property type="match status" value="1"/>
</dbReference>
<evidence type="ECO:0000259" key="9">
    <source>
        <dbReference type="Pfam" id="PF08544"/>
    </source>
</evidence>
<dbReference type="PIRSF" id="PIRSF000530">
    <property type="entry name" value="Galactokinase"/>
    <property type="match status" value="1"/>
</dbReference>
<evidence type="ECO:0000259" key="8">
    <source>
        <dbReference type="Pfam" id="PF00288"/>
    </source>
</evidence>